<accession>A0A3S9VQF1</accession>
<reference evidence="2 3" key="1">
    <citation type="submission" date="2018-10" db="EMBL/GenBank/DDBJ databases">
        <title>Butyricimonas faecalis sp. nov., isolated from human faeces and emended description of the genus Butyricimonas.</title>
        <authorList>
            <person name="Le Roy T."/>
            <person name="Van der Smissen P."/>
            <person name="Paquot A."/>
            <person name="Delzenne N."/>
            <person name="Muccioli G."/>
            <person name="Collet J.-F."/>
            <person name="Cani P.D."/>
        </authorList>
    </citation>
    <scope>NUCLEOTIDE SEQUENCE [LARGE SCALE GENOMIC DNA]</scope>
    <source>
        <strain evidence="2 3">H184</strain>
    </source>
</reference>
<dbReference type="KEGG" id="buy:D8S85_03730"/>
<evidence type="ECO:0000313" key="3">
    <source>
        <dbReference type="Proteomes" id="UP000270673"/>
    </source>
</evidence>
<dbReference type="AlphaFoldDB" id="A0A3S9VQF1"/>
<dbReference type="GO" id="GO:0005829">
    <property type="term" value="C:cytosol"/>
    <property type="evidence" value="ECO:0007669"/>
    <property type="project" value="TreeGrafter"/>
</dbReference>
<dbReference type="OrthoDB" id="9777133at2"/>
<dbReference type="Proteomes" id="UP000270673">
    <property type="component" value="Chromosome"/>
</dbReference>
<dbReference type="Pfam" id="PF03883">
    <property type="entry name" value="H2O2_YaaD"/>
    <property type="match status" value="1"/>
</dbReference>
<dbReference type="EMBL" id="CP032819">
    <property type="protein sequence ID" value="AZS28747.1"/>
    <property type="molecule type" value="Genomic_DNA"/>
</dbReference>
<dbReference type="InterPro" id="IPR005583">
    <property type="entry name" value="YaaA"/>
</dbReference>
<dbReference type="HAMAP" id="MF_00652">
    <property type="entry name" value="UPF0246"/>
    <property type="match status" value="1"/>
</dbReference>
<protein>
    <recommendedName>
        <fullName evidence="1">UPF0246 protein D8S85_03730</fullName>
    </recommendedName>
</protein>
<organism evidence="2 3">
    <name type="scientific">Butyricimonas faecalis</name>
    <dbReference type="NCBI Taxonomy" id="2093856"/>
    <lineage>
        <taxon>Bacteria</taxon>
        <taxon>Pseudomonadati</taxon>
        <taxon>Bacteroidota</taxon>
        <taxon>Bacteroidia</taxon>
        <taxon>Bacteroidales</taxon>
        <taxon>Odoribacteraceae</taxon>
        <taxon>Butyricimonas</taxon>
    </lineage>
</organism>
<evidence type="ECO:0000313" key="2">
    <source>
        <dbReference type="EMBL" id="AZS28747.1"/>
    </source>
</evidence>
<dbReference type="PANTHER" id="PTHR30283">
    <property type="entry name" value="PEROXIDE STRESS RESPONSE PROTEIN YAAA"/>
    <property type="match status" value="1"/>
</dbReference>
<dbReference type="PANTHER" id="PTHR30283:SF4">
    <property type="entry name" value="PEROXIDE STRESS RESISTANCE PROTEIN YAAA"/>
    <property type="match status" value="1"/>
</dbReference>
<keyword evidence="3" id="KW-1185">Reference proteome</keyword>
<sequence length="253" mass="29133">MLVILSPAKTMDMSVVEQELPGTTPEYAEEAEYLAEQMRRFSASELEKMLKISPKLAAENYERYQKFGSLSNPRKQALLAYNGSVFKAIDPASFSLEDLKYAQNRVRIISTLYGLVRPLDLIQAYRIAFAVKLDGANLYDYWVPKLTTPLLEDVRKVGGVMVNLASMDIQGALKMDELRKEVRVITPEFQEWREGKYETVRTYAKIARGTMTRYIVMHRVEDPEELKAFHGDGYAFNADLSDEEHYFFTRIKK</sequence>
<dbReference type="RefSeq" id="WP_106624929.1">
    <property type="nucleotide sequence ID" value="NZ_CP032819.1"/>
</dbReference>
<evidence type="ECO:0000256" key="1">
    <source>
        <dbReference type="HAMAP-Rule" id="MF_00652"/>
    </source>
</evidence>
<gene>
    <name evidence="2" type="ORF">D8S85_03730</name>
</gene>
<dbReference type="GO" id="GO:0033194">
    <property type="term" value="P:response to hydroperoxide"/>
    <property type="evidence" value="ECO:0007669"/>
    <property type="project" value="TreeGrafter"/>
</dbReference>
<name>A0A3S9VQF1_9BACT</name>
<comment type="similarity">
    <text evidence="1">Belongs to the UPF0246 family.</text>
</comment>
<proteinExistence type="inferred from homology"/>